<sequence length="210" mass="23678">MLKQILSLLFILLTLTIQGETVYEILTNDNRSIIGQIVEDVPGDYITIQEESSLDILVLPYSQILIIKAKDKIEDESLLKPVEVIPNDQTLPQITPPKTILPNLDIPDVPQPKVDIPFEESEDIEDDTLKYTLLNIIPGLGSFMQKDYSAGFYTISSILFAVAYNLTYDTLGNDLYFIVNLNGVIAYVSSFLSPLRYNQKKYSIKDKPSL</sequence>
<keyword evidence="1" id="KW-1133">Transmembrane helix</keyword>
<reference evidence="2 3" key="2">
    <citation type="submission" date="2019-09" db="EMBL/GenBank/DDBJ databases">
        <title>Complete Genome Sequence and Methylome Analysis of free living Spirochaetas.</title>
        <authorList>
            <person name="Leshcheva N."/>
            <person name="Mikheeva N."/>
        </authorList>
    </citation>
    <scope>NUCLEOTIDE SEQUENCE [LARGE SCALE GENOMIC DNA]</scope>
    <source>
        <strain evidence="2 3">P</strain>
    </source>
</reference>
<dbReference type="EMBL" id="CP035807">
    <property type="protein sequence ID" value="QEN05368.1"/>
    <property type="molecule type" value="Genomic_DNA"/>
</dbReference>
<evidence type="ECO:0000313" key="3">
    <source>
        <dbReference type="Proteomes" id="UP000323824"/>
    </source>
</evidence>
<proteinExistence type="predicted"/>
<dbReference type="Proteomes" id="UP000323824">
    <property type="component" value="Chromosome"/>
</dbReference>
<reference evidence="2 3" key="1">
    <citation type="submission" date="2019-02" db="EMBL/GenBank/DDBJ databases">
        <authorList>
            <person name="Fomenkov A."/>
            <person name="Dubinina G."/>
            <person name="Grabovich M."/>
            <person name="Vincze T."/>
            <person name="Roberts R.J."/>
        </authorList>
    </citation>
    <scope>NUCLEOTIDE SEQUENCE [LARGE SCALE GENOMIC DNA]</scope>
    <source>
        <strain evidence="2 3">P</strain>
    </source>
</reference>
<dbReference type="KEGG" id="sper:EW093_11815"/>
<keyword evidence="1" id="KW-0472">Membrane</keyword>
<keyword evidence="3" id="KW-1185">Reference proteome</keyword>
<gene>
    <name evidence="2" type="ORF">EW093_11815</name>
</gene>
<dbReference type="RefSeq" id="WP_149568606.1">
    <property type="nucleotide sequence ID" value="NZ_CP035807.1"/>
</dbReference>
<evidence type="ECO:0000313" key="2">
    <source>
        <dbReference type="EMBL" id="QEN05368.1"/>
    </source>
</evidence>
<feature type="transmembrane region" description="Helical" evidence="1">
    <location>
        <begin position="175"/>
        <end position="195"/>
    </location>
</feature>
<name>A0A5C1QDE2_9SPIO</name>
<dbReference type="AlphaFoldDB" id="A0A5C1QDE2"/>
<keyword evidence="1" id="KW-0812">Transmembrane</keyword>
<accession>A0A5C1QDE2</accession>
<evidence type="ECO:0000256" key="1">
    <source>
        <dbReference type="SAM" id="Phobius"/>
    </source>
</evidence>
<organism evidence="2 3">
    <name type="scientific">Thiospirochaeta perfilievii</name>
    <dbReference type="NCBI Taxonomy" id="252967"/>
    <lineage>
        <taxon>Bacteria</taxon>
        <taxon>Pseudomonadati</taxon>
        <taxon>Spirochaetota</taxon>
        <taxon>Spirochaetia</taxon>
        <taxon>Spirochaetales</taxon>
        <taxon>Spirochaetaceae</taxon>
        <taxon>Thiospirochaeta</taxon>
    </lineage>
</organism>
<protein>
    <submittedName>
        <fullName evidence="2">Uncharacterized protein</fullName>
    </submittedName>
</protein>